<dbReference type="GO" id="GO:0005737">
    <property type="term" value="C:cytoplasm"/>
    <property type="evidence" value="ECO:0007669"/>
    <property type="project" value="UniProtKB-SubCell"/>
</dbReference>
<keyword evidence="9" id="KW-0004">4Fe-4S</keyword>
<evidence type="ECO:0000256" key="8">
    <source>
        <dbReference type="ARBA" id="ARBA00023186"/>
    </source>
</evidence>
<evidence type="ECO:0000259" key="10">
    <source>
        <dbReference type="PROSITE" id="PS51918"/>
    </source>
</evidence>
<dbReference type="PANTHER" id="PTHR13932:SF5">
    <property type="entry name" value="RADICAL S-ADENOSYL METHIONINE DOMAIN-CONTAINING PROTEIN 1, MITOCHONDRIAL"/>
    <property type="match status" value="1"/>
</dbReference>
<dbReference type="SFLD" id="SFLDG01082">
    <property type="entry name" value="B12-binding_domain_containing"/>
    <property type="match status" value="1"/>
</dbReference>
<keyword evidence="5 9" id="KW-0479">Metal-binding</keyword>
<dbReference type="SFLD" id="SFLDG01065">
    <property type="entry name" value="anaerobic_coproporphyrinogen-I"/>
    <property type="match status" value="1"/>
</dbReference>
<dbReference type="InterPro" id="IPR034505">
    <property type="entry name" value="Coproporphyrinogen-III_oxidase"/>
</dbReference>
<reference evidence="11 12" key="1">
    <citation type="submission" date="2020-05" db="EMBL/GenBank/DDBJ databases">
        <title>Streptobacillus felis strain LHL191014123.</title>
        <authorList>
            <person name="Fawzy A."/>
            <person name="Rau J."/>
            <person name="Risse K."/>
            <person name="Schauerte N."/>
            <person name="Geiger C."/>
            <person name="Blom J."/>
            <person name="Imirzalioglu C."/>
            <person name="Falgenhauer J."/>
            <person name="Bach A."/>
            <person name="Herden C."/>
            <person name="Eisenberg T."/>
        </authorList>
    </citation>
    <scope>NUCLEOTIDE SEQUENCE [LARGE SCALE GENOMIC DNA]</scope>
    <source>
        <strain evidence="11 12">LHL191014123</strain>
    </source>
</reference>
<gene>
    <name evidence="11" type="primary">hemW</name>
    <name evidence="11" type="ORF">HP397_01635</name>
</gene>
<dbReference type="RefSeq" id="WP_180135448.1">
    <property type="nucleotide sequence ID" value="NZ_JABMKT010000005.1"/>
</dbReference>
<dbReference type="GO" id="GO:0006779">
    <property type="term" value="P:porphyrin-containing compound biosynthetic process"/>
    <property type="evidence" value="ECO:0007669"/>
    <property type="project" value="InterPro"/>
</dbReference>
<dbReference type="GO" id="GO:0046872">
    <property type="term" value="F:metal ion binding"/>
    <property type="evidence" value="ECO:0007669"/>
    <property type="project" value="UniProtKB-UniRule"/>
</dbReference>
<comment type="caution">
    <text evidence="11">The sequence shown here is derived from an EMBL/GenBank/DDBJ whole genome shotgun (WGS) entry which is preliminary data.</text>
</comment>
<keyword evidence="4 9" id="KW-0949">S-adenosyl-L-methionine</keyword>
<dbReference type="GO" id="GO:0051539">
    <property type="term" value="F:4 iron, 4 sulfur cluster binding"/>
    <property type="evidence" value="ECO:0007669"/>
    <property type="project" value="UniProtKB-UniRule"/>
</dbReference>
<dbReference type="InterPro" id="IPR007197">
    <property type="entry name" value="rSAM"/>
</dbReference>
<keyword evidence="7 9" id="KW-0411">Iron-sulfur</keyword>
<dbReference type="Proteomes" id="UP000526184">
    <property type="component" value="Unassembled WGS sequence"/>
</dbReference>
<protein>
    <recommendedName>
        <fullName evidence="2 9">Heme chaperone HemW</fullName>
    </recommendedName>
</protein>
<dbReference type="NCBIfam" id="TIGR00539">
    <property type="entry name" value="hemN_rel"/>
    <property type="match status" value="1"/>
</dbReference>
<dbReference type="InterPro" id="IPR006638">
    <property type="entry name" value="Elp3/MiaA/NifB-like_rSAM"/>
</dbReference>
<keyword evidence="3 9" id="KW-0349">Heme</keyword>
<keyword evidence="12" id="KW-1185">Reference proteome</keyword>
<evidence type="ECO:0000256" key="6">
    <source>
        <dbReference type="ARBA" id="ARBA00023004"/>
    </source>
</evidence>
<dbReference type="SUPFAM" id="SSF102114">
    <property type="entry name" value="Radical SAM enzymes"/>
    <property type="match status" value="1"/>
</dbReference>
<dbReference type="Gene3D" id="3.20.20.70">
    <property type="entry name" value="Aldolase class I"/>
    <property type="match status" value="1"/>
</dbReference>
<dbReference type="AlphaFoldDB" id="A0A7Z0T846"/>
<organism evidence="11 12">
    <name type="scientific">Streptobacillus felis</name>
    <dbReference type="NCBI Taxonomy" id="1384509"/>
    <lineage>
        <taxon>Bacteria</taxon>
        <taxon>Fusobacteriati</taxon>
        <taxon>Fusobacteriota</taxon>
        <taxon>Fusobacteriia</taxon>
        <taxon>Fusobacteriales</taxon>
        <taxon>Leptotrichiaceae</taxon>
        <taxon>Streptobacillus</taxon>
    </lineage>
</organism>
<dbReference type="PANTHER" id="PTHR13932">
    <property type="entry name" value="COPROPORPHYRINIGEN III OXIDASE"/>
    <property type="match status" value="1"/>
</dbReference>
<dbReference type="InterPro" id="IPR004559">
    <property type="entry name" value="HemW-like"/>
</dbReference>
<dbReference type="InterPro" id="IPR058240">
    <property type="entry name" value="rSAM_sf"/>
</dbReference>
<keyword evidence="8 9" id="KW-0143">Chaperone</keyword>
<evidence type="ECO:0000313" key="11">
    <source>
        <dbReference type="EMBL" id="NYV27529.1"/>
    </source>
</evidence>
<dbReference type="CDD" id="cd01335">
    <property type="entry name" value="Radical_SAM"/>
    <property type="match status" value="1"/>
</dbReference>
<dbReference type="PROSITE" id="PS51918">
    <property type="entry name" value="RADICAL_SAM"/>
    <property type="match status" value="1"/>
</dbReference>
<name>A0A7Z0T846_9FUSO</name>
<dbReference type="EMBL" id="JABMKT010000005">
    <property type="protein sequence ID" value="NYV27529.1"/>
    <property type="molecule type" value="Genomic_DNA"/>
</dbReference>
<comment type="subcellular location">
    <subcellularLocation>
        <location evidence="9">Cytoplasm</location>
    </subcellularLocation>
</comment>
<dbReference type="GO" id="GO:0004109">
    <property type="term" value="F:coproporphyrinogen oxidase activity"/>
    <property type="evidence" value="ECO:0007669"/>
    <property type="project" value="InterPro"/>
</dbReference>
<dbReference type="Pfam" id="PF04055">
    <property type="entry name" value="Radical_SAM"/>
    <property type="match status" value="1"/>
</dbReference>
<proteinExistence type="inferred from homology"/>
<comment type="function">
    <text evidence="9">Probably acts as a heme chaperone, transferring heme to an unknown acceptor. Binds one molecule of heme per monomer, possibly covalently. Binds 1 [4Fe-4S] cluster. The cluster is coordinated with 3 cysteines and an exchangeable S-adenosyl-L-methionine.</text>
</comment>
<evidence type="ECO:0000256" key="7">
    <source>
        <dbReference type="ARBA" id="ARBA00023014"/>
    </source>
</evidence>
<dbReference type="SFLD" id="SFLDF00562">
    <property type="entry name" value="HemN-like__clustered_with_heat"/>
    <property type="match status" value="1"/>
</dbReference>
<sequence length="360" mass="42338">MKNITGIYLHIPFCNKRCHYCDFHVFVNMNDKIEKYVDYLIKEINLYPKFKYDTIYFGGGTPSLLNEFQIKRILDSLDKTGDVEITLELNPSDMDIKRLRKIREAGINRLSIGVQSFNDEMLKFMNRDHSSDKAIETYNNARSVGFDNISLDLIFSVPGQDMPMLENDLVKFLELSPEHLSIYSLIWEEGTNFTRRLEKGELRAVDEDLEADMFLKIQEKLNENNYEHYEISSFCKKGRESKHNIKYWDNTEYVGVGVNSTSFYDGKRFAKVKSLSKYYKLIDQNIIPIEEKTIEIVDEVELENLKYILGLRMLIKGVEYTYNEKIEKLIKRGLIEKFENRIRLTTEGMLLSNEVFVEFV</sequence>
<evidence type="ECO:0000256" key="1">
    <source>
        <dbReference type="ARBA" id="ARBA00006100"/>
    </source>
</evidence>
<evidence type="ECO:0000256" key="9">
    <source>
        <dbReference type="RuleBase" id="RU364116"/>
    </source>
</evidence>
<evidence type="ECO:0000256" key="4">
    <source>
        <dbReference type="ARBA" id="ARBA00022691"/>
    </source>
</evidence>
<evidence type="ECO:0000256" key="3">
    <source>
        <dbReference type="ARBA" id="ARBA00022617"/>
    </source>
</evidence>
<accession>A0A7Z0T846</accession>
<evidence type="ECO:0000313" key="12">
    <source>
        <dbReference type="Proteomes" id="UP000526184"/>
    </source>
</evidence>
<keyword evidence="6 9" id="KW-0408">Iron</keyword>
<dbReference type="SFLD" id="SFLDS00029">
    <property type="entry name" value="Radical_SAM"/>
    <property type="match status" value="1"/>
</dbReference>
<evidence type="ECO:0000256" key="5">
    <source>
        <dbReference type="ARBA" id="ARBA00022723"/>
    </source>
</evidence>
<dbReference type="InterPro" id="IPR013785">
    <property type="entry name" value="Aldolase_TIM"/>
</dbReference>
<dbReference type="SMART" id="SM00729">
    <property type="entry name" value="Elp3"/>
    <property type="match status" value="1"/>
</dbReference>
<keyword evidence="9" id="KW-0963">Cytoplasm</keyword>
<feature type="domain" description="Radical SAM core" evidence="10">
    <location>
        <begin position="1"/>
        <end position="224"/>
    </location>
</feature>
<evidence type="ECO:0000256" key="2">
    <source>
        <dbReference type="ARBA" id="ARBA00017228"/>
    </source>
</evidence>
<comment type="similarity">
    <text evidence="1">Belongs to the anaerobic coproporphyrinogen-III oxidase family. HemW subfamily.</text>
</comment>